<dbReference type="EMBL" id="HBEY01031209">
    <property type="protein sequence ID" value="CAD8611439.1"/>
    <property type="molecule type" value="Transcribed_RNA"/>
</dbReference>
<organism evidence="2">
    <name type="scientific">Coccolithus braarudii</name>
    <dbReference type="NCBI Taxonomy" id="221442"/>
    <lineage>
        <taxon>Eukaryota</taxon>
        <taxon>Haptista</taxon>
        <taxon>Haptophyta</taxon>
        <taxon>Prymnesiophyceae</taxon>
        <taxon>Coccolithales</taxon>
        <taxon>Coccolithaceae</taxon>
        <taxon>Coccolithus</taxon>
    </lineage>
</organism>
<keyword evidence="1" id="KW-0732">Signal</keyword>
<dbReference type="InterPro" id="IPR014954">
    <property type="entry name" value="DUF1825"/>
</dbReference>
<evidence type="ECO:0000313" key="2">
    <source>
        <dbReference type="EMBL" id="CAD8611439.1"/>
    </source>
</evidence>
<sequence>MPRMTMAALLCAVTTSAARIAGGSPRVLPIGPFCPFRSKSCSLYSPVDAGMALLSGESARLSADVARLSLDMQMGKEPDGERLRAVATDMRRAHSSWELLISRLRLSSDFQSREYWQLTAAHLREQGTSFDVMNGLVKWQTDAMLAFAEKRIPPPLPPGVDVSKLSSPGSGMPPMAGGMPTIDSTPFDQEAILGSEVVADEYKRLCTDHAALVSMGEGYSLFDPLGKIAFLDALESVEERWQIFYSRFELTGQLNADFTEQTQAFLSQMGLSVPQFHKLIQCAHDAMRGEAEEERDRAP</sequence>
<dbReference type="Pfam" id="PF08855">
    <property type="entry name" value="DUF1825"/>
    <property type="match status" value="1"/>
</dbReference>
<evidence type="ECO:0000256" key="1">
    <source>
        <dbReference type="SAM" id="SignalP"/>
    </source>
</evidence>
<reference evidence="2" key="1">
    <citation type="submission" date="2021-01" db="EMBL/GenBank/DDBJ databases">
        <authorList>
            <person name="Corre E."/>
            <person name="Pelletier E."/>
            <person name="Niang G."/>
            <person name="Scheremetjew M."/>
            <person name="Finn R."/>
            <person name="Kale V."/>
            <person name="Holt S."/>
            <person name="Cochrane G."/>
            <person name="Meng A."/>
            <person name="Brown T."/>
            <person name="Cohen L."/>
        </authorList>
    </citation>
    <scope>NUCLEOTIDE SEQUENCE</scope>
    <source>
        <strain evidence="2">PLY182g</strain>
    </source>
</reference>
<proteinExistence type="predicted"/>
<dbReference type="AlphaFoldDB" id="A0A7S0LII4"/>
<accession>A0A7S0LII4</accession>
<evidence type="ECO:0008006" key="3">
    <source>
        <dbReference type="Google" id="ProtNLM"/>
    </source>
</evidence>
<feature type="chain" id="PRO_5031235819" description="NarX-like N-terminal domain-containing protein" evidence="1">
    <location>
        <begin position="19"/>
        <end position="299"/>
    </location>
</feature>
<feature type="signal peptide" evidence="1">
    <location>
        <begin position="1"/>
        <end position="18"/>
    </location>
</feature>
<gene>
    <name evidence="2" type="ORF">CPEL01642_LOCUS14817</name>
</gene>
<name>A0A7S0LII4_9EUKA</name>
<protein>
    <recommendedName>
        <fullName evidence="3">NarX-like N-terminal domain-containing protein</fullName>
    </recommendedName>
</protein>